<protein>
    <submittedName>
        <fullName evidence="2">Uncharacterized protein</fullName>
    </submittedName>
</protein>
<name>A0A436ZR58_ARTFL</name>
<dbReference type="OrthoDB" id="5411942at2759"/>
<dbReference type="VEuPathDB" id="FungiDB:DFL_009272"/>
<comment type="caution">
    <text evidence="2">The sequence shown here is derived from an EMBL/GenBank/DDBJ whole genome shotgun (WGS) entry which is preliminary data.</text>
</comment>
<reference evidence="2 3" key="1">
    <citation type="submission" date="2019-01" db="EMBL/GenBank/DDBJ databases">
        <title>Intercellular communication is required for trap formation in the nematode-trapping fungus Duddingtonia flagrans.</title>
        <authorList>
            <person name="Youssar L."/>
            <person name="Wernet V."/>
            <person name="Hensel N."/>
            <person name="Hildebrandt H.-G."/>
            <person name="Fischer R."/>
        </authorList>
    </citation>
    <scope>NUCLEOTIDE SEQUENCE [LARGE SCALE GENOMIC DNA]</scope>
    <source>
        <strain evidence="2 3">CBS H-5679</strain>
    </source>
</reference>
<gene>
    <name evidence="2" type="ORF">DFL_009272</name>
</gene>
<dbReference type="GeneID" id="93591583"/>
<organism evidence="2 3">
    <name type="scientific">Arthrobotrys flagrans</name>
    <name type="common">Nematode-trapping fungus</name>
    <name type="synonym">Trichothecium flagrans</name>
    <dbReference type="NCBI Taxonomy" id="97331"/>
    <lineage>
        <taxon>Eukaryota</taxon>
        <taxon>Fungi</taxon>
        <taxon>Dikarya</taxon>
        <taxon>Ascomycota</taxon>
        <taxon>Pezizomycotina</taxon>
        <taxon>Orbiliomycetes</taxon>
        <taxon>Orbiliales</taxon>
        <taxon>Orbiliaceae</taxon>
        <taxon>Arthrobotrys</taxon>
    </lineage>
</organism>
<keyword evidence="3" id="KW-1185">Reference proteome</keyword>
<dbReference type="RefSeq" id="XP_067486952.1">
    <property type="nucleotide sequence ID" value="XM_067639133.1"/>
</dbReference>
<feature type="chain" id="PRO_5018972629" evidence="1">
    <location>
        <begin position="20"/>
        <end position="122"/>
    </location>
</feature>
<accession>A0A436ZR58</accession>
<sequence length="122" mass="13111">MQLFITLAMALNFAGAALAAPQVTRVSVPATAPCVTQFTVTTSYPPSNEPYTTTIYTIMEGIPRDLICQGCSLEVVTETINESRTPDATVTATTATLIYKPMCYDPPQRTPVPKPKAKKVGN</sequence>
<dbReference type="AlphaFoldDB" id="A0A436ZR58"/>
<keyword evidence="1" id="KW-0732">Signal</keyword>
<feature type="signal peptide" evidence="1">
    <location>
        <begin position="1"/>
        <end position="19"/>
    </location>
</feature>
<evidence type="ECO:0000313" key="3">
    <source>
        <dbReference type="Proteomes" id="UP000283090"/>
    </source>
</evidence>
<evidence type="ECO:0000313" key="2">
    <source>
        <dbReference type="EMBL" id="RVD81408.1"/>
    </source>
</evidence>
<proteinExistence type="predicted"/>
<evidence type="ECO:0000256" key="1">
    <source>
        <dbReference type="SAM" id="SignalP"/>
    </source>
</evidence>
<dbReference type="Proteomes" id="UP000283090">
    <property type="component" value="Unassembled WGS sequence"/>
</dbReference>
<dbReference type="EMBL" id="SAEB01000012">
    <property type="protein sequence ID" value="RVD81408.1"/>
    <property type="molecule type" value="Genomic_DNA"/>
</dbReference>